<feature type="compositionally biased region" description="Low complexity" evidence="2">
    <location>
        <begin position="1497"/>
        <end position="1507"/>
    </location>
</feature>
<feature type="region of interest" description="Disordered" evidence="2">
    <location>
        <begin position="902"/>
        <end position="928"/>
    </location>
</feature>
<dbReference type="PANTHER" id="PTHR45725:SF1">
    <property type="entry name" value="DISHEVELLED ASSOCIATED ACTIVATOR OF MORPHOGENESIS, ISOFORM D"/>
    <property type="match status" value="1"/>
</dbReference>
<feature type="region of interest" description="Disordered" evidence="2">
    <location>
        <begin position="2203"/>
        <end position="2225"/>
    </location>
</feature>
<feature type="compositionally biased region" description="Pro residues" evidence="2">
    <location>
        <begin position="2313"/>
        <end position="2325"/>
    </location>
</feature>
<feature type="region of interest" description="Disordered" evidence="2">
    <location>
        <begin position="2950"/>
        <end position="2969"/>
    </location>
</feature>
<feature type="compositionally biased region" description="Pro residues" evidence="2">
    <location>
        <begin position="2293"/>
        <end position="2303"/>
    </location>
</feature>
<name>A0A150GJ59_GONPE</name>
<feature type="region of interest" description="Disordered" evidence="2">
    <location>
        <begin position="1350"/>
        <end position="1400"/>
    </location>
</feature>
<feature type="compositionally biased region" description="Basic and acidic residues" evidence="2">
    <location>
        <begin position="3511"/>
        <end position="3525"/>
    </location>
</feature>
<keyword evidence="4" id="KW-1185">Reference proteome</keyword>
<feature type="compositionally biased region" description="Gly residues" evidence="2">
    <location>
        <begin position="2501"/>
        <end position="2518"/>
    </location>
</feature>
<gene>
    <name evidence="3" type="ORF">GPECTOR_19g216</name>
</gene>
<feature type="region of interest" description="Disordered" evidence="2">
    <location>
        <begin position="2343"/>
        <end position="2368"/>
    </location>
</feature>
<feature type="region of interest" description="Disordered" evidence="2">
    <location>
        <begin position="1205"/>
        <end position="1253"/>
    </location>
</feature>
<comment type="caution">
    <text evidence="3">The sequence shown here is derived from an EMBL/GenBank/DDBJ whole genome shotgun (WGS) entry which is preliminary data.</text>
</comment>
<dbReference type="InterPro" id="IPR032675">
    <property type="entry name" value="LRR_dom_sf"/>
</dbReference>
<feature type="compositionally biased region" description="Low complexity" evidence="2">
    <location>
        <begin position="257"/>
        <end position="268"/>
    </location>
</feature>
<protein>
    <submittedName>
        <fullName evidence="3">Uncharacterized protein</fullName>
    </submittedName>
</protein>
<feature type="compositionally biased region" description="Low complexity" evidence="2">
    <location>
        <begin position="531"/>
        <end position="555"/>
    </location>
</feature>
<evidence type="ECO:0000256" key="1">
    <source>
        <dbReference type="ARBA" id="ARBA00004430"/>
    </source>
</evidence>
<dbReference type="EMBL" id="LSYV01000020">
    <property type="protein sequence ID" value="KXZ49765.1"/>
    <property type="molecule type" value="Genomic_DNA"/>
</dbReference>
<evidence type="ECO:0000313" key="3">
    <source>
        <dbReference type="EMBL" id="KXZ49765.1"/>
    </source>
</evidence>
<feature type="region of interest" description="Disordered" evidence="2">
    <location>
        <begin position="590"/>
        <end position="624"/>
    </location>
</feature>
<feature type="region of interest" description="Disordered" evidence="2">
    <location>
        <begin position="291"/>
        <end position="349"/>
    </location>
</feature>
<comment type="subcellular location">
    <subcellularLocation>
        <location evidence="1">Cytoplasm</location>
        <location evidence="1">Cytoskeleton</location>
        <location evidence="1">Cilium axoneme</location>
    </subcellularLocation>
</comment>
<feature type="region of interest" description="Disordered" evidence="2">
    <location>
        <begin position="2289"/>
        <end position="2329"/>
    </location>
</feature>
<dbReference type="GO" id="GO:0005930">
    <property type="term" value="C:axoneme"/>
    <property type="evidence" value="ECO:0007669"/>
    <property type="project" value="UniProtKB-SubCell"/>
</dbReference>
<evidence type="ECO:0000256" key="2">
    <source>
        <dbReference type="SAM" id="MobiDB-lite"/>
    </source>
</evidence>
<feature type="compositionally biased region" description="Low complexity" evidence="2">
    <location>
        <begin position="1389"/>
        <end position="1400"/>
    </location>
</feature>
<dbReference type="STRING" id="33097.A0A150GJ59"/>
<feature type="compositionally biased region" description="Basic and acidic residues" evidence="2">
    <location>
        <begin position="913"/>
        <end position="928"/>
    </location>
</feature>
<feature type="region of interest" description="Disordered" evidence="2">
    <location>
        <begin position="3511"/>
        <end position="3534"/>
    </location>
</feature>
<accession>A0A150GJ59</accession>
<feature type="region of interest" description="Disordered" evidence="2">
    <location>
        <begin position="248"/>
        <end position="268"/>
    </location>
</feature>
<feature type="compositionally biased region" description="Low complexity" evidence="2">
    <location>
        <begin position="902"/>
        <end position="912"/>
    </location>
</feature>
<dbReference type="PANTHER" id="PTHR45725">
    <property type="entry name" value="FORMIN HOMOLOGY 2 FAMILY MEMBER"/>
    <property type="match status" value="1"/>
</dbReference>
<dbReference type="InterPro" id="IPR051425">
    <property type="entry name" value="Formin_Homology"/>
</dbReference>
<dbReference type="Gene3D" id="3.80.10.10">
    <property type="entry name" value="Ribonuclease Inhibitor"/>
    <property type="match status" value="1"/>
</dbReference>
<feature type="compositionally biased region" description="Acidic residues" evidence="2">
    <location>
        <begin position="2042"/>
        <end position="2060"/>
    </location>
</feature>
<proteinExistence type="predicted"/>
<reference evidence="4" key="1">
    <citation type="journal article" date="2016" name="Nat. Commun.">
        <title>The Gonium pectorale genome demonstrates co-option of cell cycle regulation during the evolution of multicellularity.</title>
        <authorList>
            <person name="Hanschen E.R."/>
            <person name="Marriage T.N."/>
            <person name="Ferris P.J."/>
            <person name="Hamaji T."/>
            <person name="Toyoda A."/>
            <person name="Fujiyama A."/>
            <person name="Neme R."/>
            <person name="Noguchi H."/>
            <person name="Minakuchi Y."/>
            <person name="Suzuki M."/>
            <person name="Kawai-Toyooka H."/>
            <person name="Smith D.R."/>
            <person name="Sparks H."/>
            <person name="Anderson J."/>
            <person name="Bakaric R."/>
            <person name="Luria V."/>
            <person name="Karger A."/>
            <person name="Kirschner M.W."/>
            <person name="Durand P.M."/>
            <person name="Michod R.E."/>
            <person name="Nozaki H."/>
            <person name="Olson B.J."/>
        </authorList>
    </citation>
    <scope>NUCLEOTIDE SEQUENCE [LARGE SCALE GENOMIC DNA]</scope>
    <source>
        <strain evidence="4">NIES-2863</strain>
    </source>
</reference>
<feature type="compositionally biased region" description="Low complexity" evidence="2">
    <location>
        <begin position="427"/>
        <end position="441"/>
    </location>
</feature>
<feature type="compositionally biased region" description="Pro residues" evidence="2">
    <location>
        <begin position="606"/>
        <end position="615"/>
    </location>
</feature>
<evidence type="ECO:0000313" key="4">
    <source>
        <dbReference type="Proteomes" id="UP000075714"/>
    </source>
</evidence>
<dbReference type="Proteomes" id="UP000075714">
    <property type="component" value="Unassembled WGS sequence"/>
</dbReference>
<sequence length="3729" mass="381220">MKCRVVNVAHRNAPVKLRIVYRTPKHVPALKPGLLCVTSAQTVQDVLEAAEELFTSQFESEADASKWELYSLELQGRTLYNRDGDEGTGASQRAAQDVLESAGWGQGGRGGGGQAGADALTACVRATRAGSYVDVGLRNNPSGPCSVRVSLLEPPLDASHATLADLVHAATQALRDRYTTVFVSGSVRVFLIDPDSEDAVLLRPAERLSALLVPGDTLLVEGVKCSGVLHEEVREGVGCDPLAHWPLGDEGTTGPHTARTSASGTTATSGAGAFNPLCGLPPVSHVAVPPHLHTGAFSTSPPSPAIPEPTESRFGKPRLEPLSAGGSGQLAPPGRRLSGVESRPNSTASVAGLPADAVAAALAERALGHISSRRLPPLAPAAPAPAPATAEATAQGIASPQGRDGGRGGSGVTAVSPAAMEGAPAPGRTSLSGVRSLSGRGSLSGKGTLSGRGSLSGMVSSAISSMVSAIAPSPPAAASQVASSVSAEPPSGPVAPAACAAGPASGGAEAVQYPHLQPHPPEGSPIGASRPAGPFGSTAATPTTAAAAADGPGSAQPNDISEGGGADGGVNLRNGPELTLAAPLESVASPPAVAAEGEADEQQPQPLAPALPPALHPERPEGQGCEERLAQLLGAAAGEAGEGEGAATKLLKTHIGNELALIRRTEPEAHPLWPPAPVRTEPLVAAWAAVAATLGAAGLPEGAGAALPPPLQLLHLALMSGQHCSDLLATGLGRALLQHTCWPAGRPLQQLARPATVSLAVGQLRTTLPLALAPQPQPQLPGEGPGARLPRQADWGRSLQEYVDAFSSRGWEQIRTDDLPTTIASEVVPALKGVARGGMVPVASVAAWLGMDPLELLLAARAAWSGSALATKWHTRVGLLRSAASTRLPACMRGFAAPLYRPDAAPAAGTPGADRDGDREREREDDARAGVVVDPCTGARLRPVAFPPVHRLLRGELEARELHVGAEGLQLLLGQLATDLTRGELPAGAGGAAALLGRRGMRLRALGAALERVLGAHLALACLPGEELAVVRTGSAGSVDALWRFLRDSAGSATFPQALLAVETLHDEGVAAAAGGSGGGGGARVLVAQLGTAWKSYSWRAELHFKPGPTLVVVGPPAATAATAATGTSIEVAAVGCDPEVAAVAPGPSGHVAVAGCKLDVRGCVAHLAAKAERALAAGGGGGTHAAAALYAVAAVVRLLRGGEAEARSDGDADSELTEERQSSARPRSAAQVHLREREEAEGEEEAERREEERLCGDAPLFVRLLDLAVGGGDESPAAPPPPAAPGPLGDVRSCRSLLLSALQRDVRAALSEPPEVVALPVMLQCVRRAAAAPLAYLLRRGYLEHLRAPGEDGGVRLAGENVLEPEGPTADGEERRADKDSPQSPKRGSPGPASEAGGALQRELPWHEAAEAELLAACVVAQSHACLQALLRAGAHPDSRGCGWWRLGVLDSAAAAARGLRPGEPAADAAASRRGRVADHGLIPQQQQDHHHHHSATGASAAAPAAAGEQWLPPLQPKALRRDDSRSHAATHVRALHLAADLGDERAAALLLAAGASGAVLCAGYGDPCRAELLSPADIAELRGAEQLAQRLREAEAQAGAGGAAKDVVRHVRLGPGSVLLCASVRVLRLAAAGLRAVDLRLLCHALQSSPAARSLECLDLRHNPLATADAGAADVSGSSDAPDVSGLQALSELLRAGGCAALRELHLVGPAWQTREVLASPAAPQLVAAILSPRCRLEQVDSLLLRRRGGGAGGSGGGGGHVAHVGTSARAFPSRGLWKLSAVCREPHPQRRGGYWRSGRLRHDPPGVVVEPVQLPRPGAVRAASLHDNAALVSAWRPADWHLASERLHGPFGAQLAAVALASVSAANVVLPMPMPLQATTSSESGGCRWLEELPASLGASTGLQQLSVLLLQPQPLESADGNAAPAPADGLLPPQALYAASTALETPGGGGPGYAQLCCGFIRGLTNALRAASGTGMGQHNLQSFNLLVEGPIELSGLEAIQATLSELVQHETGAALSPLARWLPARLYDTDVPVAAEEGAEEGGEAGGEDGEGSEDGEGRKGTGSALVVTGPLSLPSGGGRVPVLALPPLVKTAAHMLLSGCRVAAELPAPGLLMPGVRFDPTGGSDQVAVAAAAAHPTGAAGALLPLPLLALDVQCLELGWGVEGALHYHAWAASAPRGGWDRTRLAVEVLLRPDVQGFPPAGDEGEAHSIWSSDDDNGGAEALQAEGLLGRLAPALLRHSPQLTELELRFRPELHVLLLPALQELVSRLHAGHPALRRINGVERAPPLRPSPPPHPNPHAHPHPHHLPAPPSALPPPALTRPTSSRRILAPALPAEPAPALPALHEAPPPPPLTEVDGREADGDPLPQLLLLGWRLPGATVQLQRLSLDLHGLLSLLDLGPMPALEKLTVRTVGREGGAYHGAMLHLAGRLAAMPRLQQLSVAIPRPVLSAFGLEDGAADTALLAAVAVLGAAAAAHPSLQSVNGLQLAPFRGQPGAGTEEGSGGHGGGGSNATGRTHLRAAGRGAAARVALAAGVALSMPPRFFAGLRTVLLSQPAASAYWPNPEFVATLAAASLGSPPPDEPTERGKSEWAAALSRCNRWYDFAVRPLLRRGHLSGVERLELRGLSARDAWDVLDELCETLPLLGRLRHLRVGYASPGPVVLGTAVELARRCLAHPGLRSVNGVRLRAPEPGPAAAAGAEAAPALADAAAAAEQAAADSQAAGGGAGDTVEVWVAGGEELTAAVQMLVLLQRLAEPGAPSRAATFHLRLRESGPAASALMEALSELVLRDVLAATAAAGVLPPGSLAVLEVAIQAGNLALAFQGPTTLLRGPDGRLELRELPGLVVKLNAELGAGPGQGRALAAHRATLPTAVHTLCALLDLRLSVASCAQEMYVLCWAEKEPDNSPYGVYRRERTGVESGCWRKRLMHKAAMRRLARPSWQLGGPQAPGGAPGKAKQGEAQGGLWQADYEGADMRACLAAYVRRGGAEGARLIEGFLTQQLKSRQLRKLRLTGPLRRLADVLFDSANVYAGDAIERLTAAAAEAARPGLRALDAPGGAGGEAAAGAACHGLPLALLRSGRVVGVRMDGHADPAKDDCTFTLLCTPKGSAADDTAGGAHGDGDGDGDGAAAVAGAADAQAAAPAVEEVVVAVTESQLAAFAALALLPPAAYTTLRLGDAMPVGPVLRHLARLSAGGGSGGPAAAEPLRLRSLDGGAGAGRRAGSWQGVPLWPLLEATGATGGEPAVAALSITSSEIVLALDDGVGRFGTDKVTVPQSFVAHMWVLAMLSVCPPRVEVRTSTSTSGSAQCAPALLLRQLCALCAWGGGGRASAPPPLRALLLHCRLGSAAELGLLADLLAAARKRAGGRGQLTELQLAALEAPSGQQPAAEWLSACRQLVLEAVGSFPDLARLDMQLAQAYVAALRAAEEASAAAAAATAADGATHGSVPPPAPEEAFLESLFAAIRSAAAGRDTFHGLPARRLMAGRGVSRVEVAGDKVRLTLLPHEDDGHHGRGDADSAPGTDGDIDRPVEFTSTPYAALVLLALLPVPVPELSLANARWERSPVPAHWLIWRLRRLCAAVGAGGAAGGGLVSLSLLVGDRTDAATRQLTGLLREATSLASLELLDGSDADDVDWRSSRDLAVALLQAPALAKLAVLASTDPRREVRSMAAALTPSRAGREEHERVLRGVAEALAVPGELLRSPPGEVLRYMRDLRLGQA</sequence>
<feature type="compositionally biased region" description="Low complexity" evidence="2">
    <location>
        <begin position="482"/>
        <end position="511"/>
    </location>
</feature>
<organism evidence="3 4">
    <name type="scientific">Gonium pectorale</name>
    <name type="common">Green alga</name>
    <dbReference type="NCBI Taxonomy" id="33097"/>
    <lineage>
        <taxon>Eukaryota</taxon>
        <taxon>Viridiplantae</taxon>
        <taxon>Chlorophyta</taxon>
        <taxon>core chlorophytes</taxon>
        <taxon>Chlorophyceae</taxon>
        <taxon>CS clade</taxon>
        <taxon>Chlamydomonadales</taxon>
        <taxon>Volvocaceae</taxon>
        <taxon>Gonium</taxon>
    </lineage>
</organism>
<feature type="compositionally biased region" description="Basic and acidic residues" evidence="2">
    <location>
        <begin position="1373"/>
        <end position="1382"/>
    </location>
</feature>
<feature type="region of interest" description="Disordered" evidence="2">
    <location>
        <begin position="482"/>
        <end position="575"/>
    </location>
</feature>
<feature type="region of interest" description="Disordered" evidence="2">
    <location>
        <begin position="2497"/>
        <end position="2523"/>
    </location>
</feature>
<feature type="region of interest" description="Disordered" evidence="2">
    <location>
        <begin position="378"/>
        <end position="454"/>
    </location>
</feature>
<feature type="region of interest" description="Disordered" evidence="2">
    <location>
        <begin position="2042"/>
        <end position="2072"/>
    </location>
</feature>
<feature type="compositionally biased region" description="Basic and acidic residues" evidence="2">
    <location>
        <begin position="310"/>
        <end position="319"/>
    </location>
</feature>
<feature type="region of interest" description="Disordered" evidence="2">
    <location>
        <begin position="1485"/>
        <end position="1507"/>
    </location>
</feature>